<evidence type="ECO:0000313" key="1">
    <source>
        <dbReference type="EMBL" id="EFO12507.1"/>
    </source>
</evidence>
<dbReference type="KEGG" id="loa:LOAG_16028"/>
<dbReference type="CTD" id="9953522"/>
<accession>A0A1S0TEH3</accession>
<name>A0A1S0TEH3_LOALO</name>
<dbReference type="GeneID" id="9953522"/>
<proteinExistence type="predicted"/>
<dbReference type="RefSeq" id="XP_003151562.1">
    <property type="nucleotide sequence ID" value="XM_003151514.1"/>
</dbReference>
<organism evidence="1">
    <name type="scientific">Loa loa</name>
    <name type="common">Eye worm</name>
    <name type="synonym">Filaria loa</name>
    <dbReference type="NCBI Taxonomy" id="7209"/>
    <lineage>
        <taxon>Eukaryota</taxon>
        <taxon>Metazoa</taxon>
        <taxon>Ecdysozoa</taxon>
        <taxon>Nematoda</taxon>
        <taxon>Chromadorea</taxon>
        <taxon>Rhabditida</taxon>
        <taxon>Spirurina</taxon>
        <taxon>Spiruromorpha</taxon>
        <taxon>Filarioidea</taxon>
        <taxon>Onchocercidae</taxon>
        <taxon>Loa</taxon>
    </lineage>
</organism>
<sequence>KSEFMNVLMSDVLCARAVSTNIKNTRMRTTNHLFTNVKNPIVGKSTVIAYYLSVTRIENIDHINLNVNAKSAGNCSAARTT</sequence>
<dbReference type="InParanoid" id="A0A1S0TEH3"/>
<dbReference type="AlphaFoldDB" id="A0A1S0TEH3"/>
<gene>
    <name evidence="1" type="ORF">LOAG_16028</name>
</gene>
<protein>
    <submittedName>
        <fullName evidence="1">Zinc finger protein</fullName>
    </submittedName>
</protein>
<feature type="non-terminal residue" evidence="1">
    <location>
        <position position="1"/>
    </location>
</feature>
<reference evidence="1" key="1">
    <citation type="submission" date="2012-04" db="EMBL/GenBank/DDBJ databases">
        <title>The Genome Sequence of Loa loa.</title>
        <authorList>
            <consortium name="The Broad Institute Genome Sequencing Platform"/>
            <consortium name="Broad Institute Genome Sequencing Center for Infectious Disease"/>
            <person name="Nutman T.B."/>
            <person name="Fink D.L."/>
            <person name="Russ C."/>
            <person name="Young S."/>
            <person name="Zeng Q."/>
            <person name="Gargeya S."/>
            <person name="Alvarado L."/>
            <person name="Berlin A."/>
            <person name="Chapman S.B."/>
            <person name="Chen Z."/>
            <person name="Freedman E."/>
            <person name="Gellesch M."/>
            <person name="Goldberg J."/>
            <person name="Griggs A."/>
            <person name="Gujja S."/>
            <person name="Heilman E.R."/>
            <person name="Heiman D."/>
            <person name="Howarth C."/>
            <person name="Mehta T."/>
            <person name="Neiman D."/>
            <person name="Pearson M."/>
            <person name="Roberts A."/>
            <person name="Saif S."/>
            <person name="Shea T."/>
            <person name="Shenoy N."/>
            <person name="Sisk P."/>
            <person name="Stolte C."/>
            <person name="Sykes S."/>
            <person name="White J."/>
            <person name="Yandava C."/>
            <person name="Haas B."/>
            <person name="Henn M.R."/>
            <person name="Nusbaum C."/>
            <person name="Birren B."/>
        </authorList>
    </citation>
    <scope>NUCLEOTIDE SEQUENCE [LARGE SCALE GENOMIC DNA]</scope>
</reference>
<dbReference type="EMBL" id="JH715704">
    <property type="protein sequence ID" value="EFO12507.1"/>
    <property type="molecule type" value="Genomic_DNA"/>
</dbReference>